<reference evidence="2 3" key="1">
    <citation type="journal article" date="2011" name="Science">
        <title>The Selaginella genome identifies genetic changes associated with the evolution of vascular plants.</title>
        <authorList>
            <person name="Banks J.A."/>
            <person name="Nishiyama T."/>
            <person name="Hasebe M."/>
            <person name="Bowman J.L."/>
            <person name="Gribskov M."/>
            <person name="dePamphilis C."/>
            <person name="Albert V.A."/>
            <person name="Aono N."/>
            <person name="Aoyama T."/>
            <person name="Ambrose B.A."/>
            <person name="Ashton N.W."/>
            <person name="Axtell M.J."/>
            <person name="Barker E."/>
            <person name="Barker M.S."/>
            <person name="Bennetzen J.L."/>
            <person name="Bonawitz N.D."/>
            <person name="Chapple C."/>
            <person name="Cheng C."/>
            <person name="Correa L.G."/>
            <person name="Dacre M."/>
            <person name="DeBarry J."/>
            <person name="Dreyer I."/>
            <person name="Elias M."/>
            <person name="Engstrom E.M."/>
            <person name="Estelle M."/>
            <person name="Feng L."/>
            <person name="Finet C."/>
            <person name="Floyd S.K."/>
            <person name="Frommer W.B."/>
            <person name="Fujita T."/>
            <person name="Gramzow L."/>
            <person name="Gutensohn M."/>
            <person name="Harholt J."/>
            <person name="Hattori M."/>
            <person name="Heyl A."/>
            <person name="Hirai T."/>
            <person name="Hiwatashi Y."/>
            <person name="Ishikawa M."/>
            <person name="Iwata M."/>
            <person name="Karol K.G."/>
            <person name="Koehler B."/>
            <person name="Kolukisaoglu U."/>
            <person name="Kubo M."/>
            <person name="Kurata T."/>
            <person name="Lalonde S."/>
            <person name="Li K."/>
            <person name="Li Y."/>
            <person name="Litt A."/>
            <person name="Lyons E."/>
            <person name="Manning G."/>
            <person name="Maruyama T."/>
            <person name="Michael T.P."/>
            <person name="Mikami K."/>
            <person name="Miyazaki S."/>
            <person name="Morinaga S."/>
            <person name="Murata T."/>
            <person name="Mueller-Roeber B."/>
            <person name="Nelson D.R."/>
            <person name="Obara M."/>
            <person name="Oguri Y."/>
            <person name="Olmstead R.G."/>
            <person name="Onodera N."/>
            <person name="Petersen B.L."/>
            <person name="Pils B."/>
            <person name="Prigge M."/>
            <person name="Rensing S.A."/>
            <person name="Riano-Pachon D.M."/>
            <person name="Roberts A.W."/>
            <person name="Sato Y."/>
            <person name="Scheller H.V."/>
            <person name="Schulz B."/>
            <person name="Schulz C."/>
            <person name="Shakirov E.V."/>
            <person name="Shibagaki N."/>
            <person name="Shinohara N."/>
            <person name="Shippen D.E."/>
            <person name="Soerensen I."/>
            <person name="Sotooka R."/>
            <person name="Sugimoto N."/>
            <person name="Sugita M."/>
            <person name="Sumikawa N."/>
            <person name="Tanurdzic M."/>
            <person name="Theissen G."/>
            <person name="Ulvskov P."/>
            <person name="Wakazuki S."/>
            <person name="Weng J.K."/>
            <person name="Willats W.W."/>
            <person name="Wipf D."/>
            <person name="Wolf P.G."/>
            <person name="Yang L."/>
            <person name="Zimmer A.D."/>
            <person name="Zhu Q."/>
            <person name="Mitros T."/>
            <person name="Hellsten U."/>
            <person name="Loque D."/>
            <person name="Otillar R."/>
            <person name="Salamov A."/>
            <person name="Schmutz J."/>
            <person name="Shapiro H."/>
            <person name="Lindquist E."/>
            <person name="Lucas S."/>
            <person name="Rokhsar D."/>
            <person name="Grigoriev I.V."/>
        </authorList>
    </citation>
    <scope>NUCLEOTIDE SEQUENCE [LARGE SCALE GENOMIC DNA]</scope>
</reference>
<dbReference type="Gene3D" id="3.60.21.10">
    <property type="match status" value="1"/>
</dbReference>
<name>D8RWA7_SELML</name>
<feature type="domain" description="Calcineurin-like phosphoesterase" evidence="1">
    <location>
        <begin position="5"/>
        <end position="221"/>
    </location>
</feature>
<dbReference type="KEGG" id="smo:SELMODRAFT_415495"/>
<dbReference type="PANTHER" id="PTHR35769">
    <property type="entry name" value="CALCINEURIN-LIKE METALLO-PHOSPHOESTERASE SUPERFAMILY PROTEIN"/>
    <property type="match status" value="1"/>
</dbReference>
<dbReference type="NCBIfam" id="TIGR04168">
    <property type="entry name" value="TIGR04168 family protein"/>
    <property type="match status" value="1"/>
</dbReference>
<dbReference type="SUPFAM" id="SSF56300">
    <property type="entry name" value="Metallo-dependent phosphatases"/>
    <property type="match status" value="1"/>
</dbReference>
<proteinExistence type="predicted"/>
<gene>
    <name evidence="2" type="ORF">SELMODRAFT_415495</name>
</gene>
<organism evidence="3">
    <name type="scientific">Selaginella moellendorffii</name>
    <name type="common">Spikemoss</name>
    <dbReference type="NCBI Taxonomy" id="88036"/>
    <lineage>
        <taxon>Eukaryota</taxon>
        <taxon>Viridiplantae</taxon>
        <taxon>Streptophyta</taxon>
        <taxon>Embryophyta</taxon>
        <taxon>Tracheophyta</taxon>
        <taxon>Lycopodiopsida</taxon>
        <taxon>Selaginellales</taxon>
        <taxon>Selaginellaceae</taxon>
        <taxon>Selaginella</taxon>
    </lineage>
</organism>
<evidence type="ECO:0000313" key="2">
    <source>
        <dbReference type="EMBL" id="EFJ23636.1"/>
    </source>
</evidence>
<dbReference type="HOGENOM" id="CLU_053780_0_0_1"/>
<keyword evidence="3" id="KW-1185">Reference proteome</keyword>
<dbReference type="InterPro" id="IPR029052">
    <property type="entry name" value="Metallo-depent_PP-like"/>
</dbReference>
<sequence>MGKSRIAIVGDVHGAWDSKLDAQALELLKPDLVLFVGDFGDENVQIVQEISKLGMPKAAILGNHDCCYSAAHKPTPKKCSSATKRLDQMLKALGDDHVGYRRKDYPDLKLSVIGVRPFATGGNRFYNSEFLSSTYGVDNMEQSATRIAHLALSAPEGHSLVFLGHNGPAGLGSQPGDICGKDFDKGGGGDHGDPDFARALDMVREQDASRVALVVFGHMHRQLLGYNRGKQRKMCLCDAKSAAKTGTVYVNGAVVPRCEDERRHFTVVDMAAGRVESVRETWVAVPKDGPAHLACEEVLFAHRPVLAVKNRAQRVPSNNVCAATAKLKASIF</sequence>
<dbReference type="InterPro" id="IPR027629">
    <property type="entry name" value="DevT-like"/>
</dbReference>
<dbReference type="Gramene" id="EFJ23636">
    <property type="protein sequence ID" value="EFJ23636"/>
    <property type="gene ID" value="SELMODRAFT_415495"/>
</dbReference>
<accession>D8RWA7</accession>
<dbReference type="AlphaFoldDB" id="D8RWA7"/>
<dbReference type="InterPro" id="IPR004843">
    <property type="entry name" value="Calcineurin-like_PHP"/>
</dbReference>
<dbReference type="PANTHER" id="PTHR35769:SF2">
    <property type="entry name" value="CALCINEURIN-LIKE METALLO-PHOSPHOESTERASE SUPERFAMILY PROTEIN"/>
    <property type="match status" value="1"/>
</dbReference>
<dbReference type="CDD" id="cd07397">
    <property type="entry name" value="MPP_NostocDevT-like"/>
    <property type="match status" value="1"/>
</dbReference>
<dbReference type="Proteomes" id="UP000001514">
    <property type="component" value="Unassembled WGS sequence"/>
</dbReference>
<evidence type="ECO:0000259" key="1">
    <source>
        <dbReference type="Pfam" id="PF00149"/>
    </source>
</evidence>
<protein>
    <recommendedName>
        <fullName evidence="1">Calcineurin-like phosphoesterase domain-containing protein</fullName>
    </recommendedName>
</protein>
<dbReference type="eggNOG" id="ENOG502QQYB">
    <property type="taxonomic scope" value="Eukaryota"/>
</dbReference>
<dbReference type="OrthoDB" id="3664at2759"/>
<dbReference type="Pfam" id="PF00149">
    <property type="entry name" value="Metallophos"/>
    <property type="match status" value="1"/>
</dbReference>
<dbReference type="EMBL" id="GL377592">
    <property type="protein sequence ID" value="EFJ23636.1"/>
    <property type="molecule type" value="Genomic_DNA"/>
</dbReference>
<dbReference type="GO" id="GO:0016787">
    <property type="term" value="F:hydrolase activity"/>
    <property type="evidence" value="ECO:0007669"/>
    <property type="project" value="InterPro"/>
</dbReference>
<evidence type="ECO:0000313" key="3">
    <source>
        <dbReference type="Proteomes" id="UP000001514"/>
    </source>
</evidence>
<dbReference type="InParanoid" id="D8RWA7"/>
<dbReference type="OMA" id="WNESDER"/>